<feature type="compositionally biased region" description="Polar residues" evidence="1">
    <location>
        <begin position="16"/>
        <end position="26"/>
    </location>
</feature>
<accession>Q7RJT5</accession>
<dbReference type="PaxDb" id="73239-Q7RJT5"/>
<dbReference type="Proteomes" id="UP000008553">
    <property type="component" value="Unassembled WGS sequence"/>
</dbReference>
<evidence type="ECO:0000313" key="2">
    <source>
        <dbReference type="EMBL" id="EAA22718.1"/>
    </source>
</evidence>
<keyword evidence="3" id="KW-1185">Reference proteome</keyword>
<reference evidence="2 3" key="1">
    <citation type="journal article" date="2002" name="Nature">
        <title>Genome sequence and comparative analysis of the model rodent malaria parasite Plasmodium yoelii yoelii.</title>
        <authorList>
            <person name="Carlton J.M."/>
            <person name="Angiuoli S.V."/>
            <person name="Suh B.B."/>
            <person name="Kooij T.W."/>
            <person name="Pertea M."/>
            <person name="Silva J.C."/>
            <person name="Ermolaeva M.D."/>
            <person name="Allen J.E."/>
            <person name="Selengut J.D."/>
            <person name="Koo H.L."/>
            <person name="Peterson J.D."/>
            <person name="Pop M."/>
            <person name="Kosack D.S."/>
            <person name="Shumway M.F."/>
            <person name="Bidwell S.L."/>
            <person name="Shallom S.J."/>
            <person name="van Aken S.E."/>
            <person name="Riedmuller S.B."/>
            <person name="Feldblyum T.V."/>
            <person name="Cho J.K."/>
            <person name="Quackenbush J."/>
            <person name="Sedegah M."/>
            <person name="Shoaibi A."/>
            <person name="Cummings L.M."/>
            <person name="Florens L."/>
            <person name="Yates J.R."/>
            <person name="Raine J.D."/>
            <person name="Sinden R.E."/>
            <person name="Harris M.A."/>
            <person name="Cunningham D.A."/>
            <person name="Preiser P.R."/>
            <person name="Bergman L.W."/>
            <person name="Vaidya A.B."/>
            <person name="van Lin L.H."/>
            <person name="Janse C.J."/>
            <person name="Waters A.P."/>
            <person name="Smith H.O."/>
            <person name="White O.R."/>
            <person name="Salzberg S.L."/>
            <person name="Venter J.C."/>
            <person name="Fraser C.M."/>
            <person name="Hoffman S.L."/>
            <person name="Gardner M.J."/>
            <person name="Carucci D.J."/>
        </authorList>
    </citation>
    <scope>NUCLEOTIDE SEQUENCE [LARGE SCALE GENOMIC DNA]</scope>
    <source>
        <strain evidence="2 3">17XNL</strain>
    </source>
</reference>
<dbReference type="EMBL" id="AABL01000898">
    <property type="protein sequence ID" value="EAA22718.1"/>
    <property type="molecule type" value="Genomic_DNA"/>
</dbReference>
<comment type="caution">
    <text evidence="2">The sequence shown here is derived from an EMBL/GenBank/DDBJ whole genome shotgun (WGS) entry which is preliminary data.</text>
</comment>
<proteinExistence type="predicted"/>
<evidence type="ECO:0000256" key="1">
    <source>
        <dbReference type="SAM" id="MobiDB-lite"/>
    </source>
</evidence>
<sequence length="127" mass="14109">MSRGPSDIPTTMTLQVSERLGSSSTTEARKGSPAKYESPKGPGYLTLLFFLWNSYLLPGQQSFHLFFHKNPQALTITASVWSLSKDKHNRVSLIILDTCPWDGSHVGPVIGWTFSQSLVPSLCLHYL</sequence>
<gene>
    <name evidence="2" type="ORF">PY03172</name>
</gene>
<evidence type="ECO:0000313" key="3">
    <source>
        <dbReference type="Proteomes" id="UP000008553"/>
    </source>
</evidence>
<name>Q7RJT5_PLAYO</name>
<dbReference type="AlphaFoldDB" id="Q7RJT5"/>
<feature type="region of interest" description="Disordered" evidence="1">
    <location>
        <begin position="16"/>
        <end position="41"/>
    </location>
</feature>
<protein>
    <submittedName>
        <fullName evidence="2">Uncharacterized protein</fullName>
    </submittedName>
</protein>
<dbReference type="InParanoid" id="Q7RJT5"/>
<organism evidence="2 3">
    <name type="scientific">Plasmodium yoelii yoelii</name>
    <dbReference type="NCBI Taxonomy" id="73239"/>
    <lineage>
        <taxon>Eukaryota</taxon>
        <taxon>Sar</taxon>
        <taxon>Alveolata</taxon>
        <taxon>Apicomplexa</taxon>
        <taxon>Aconoidasida</taxon>
        <taxon>Haemosporida</taxon>
        <taxon>Plasmodiidae</taxon>
        <taxon>Plasmodium</taxon>
        <taxon>Plasmodium (Vinckeia)</taxon>
    </lineage>
</organism>